<dbReference type="CDD" id="cd00056">
    <property type="entry name" value="ENDO3c"/>
    <property type="match status" value="1"/>
</dbReference>
<accession>A0AAE0ETP7</accession>
<dbReference type="Proteomes" id="UP001190700">
    <property type="component" value="Unassembled WGS sequence"/>
</dbReference>
<protein>
    <recommendedName>
        <fullName evidence="10">HhH-GPD domain-containing protein</fullName>
    </recommendedName>
</protein>
<dbReference type="Gene3D" id="1.10.1670.10">
    <property type="entry name" value="Helix-hairpin-Helix base-excision DNA repair enzymes (C-terminal)"/>
    <property type="match status" value="1"/>
</dbReference>
<dbReference type="SUPFAM" id="SSF48150">
    <property type="entry name" value="DNA-glycosylase"/>
    <property type="match status" value="1"/>
</dbReference>
<dbReference type="InterPro" id="IPR003265">
    <property type="entry name" value="HhH-GPD_domain"/>
</dbReference>
<dbReference type="GO" id="GO:0006284">
    <property type="term" value="P:base-excision repair"/>
    <property type="evidence" value="ECO:0007669"/>
    <property type="project" value="InterPro"/>
</dbReference>
<feature type="domain" description="HhH-GPD" evidence="10">
    <location>
        <begin position="714"/>
        <end position="872"/>
    </location>
</feature>
<dbReference type="GO" id="GO:0019104">
    <property type="term" value="F:DNA N-glycosylase activity"/>
    <property type="evidence" value="ECO:0007669"/>
    <property type="project" value="InterPro"/>
</dbReference>
<proteinExistence type="inferred from homology"/>
<reference evidence="11 12" key="1">
    <citation type="journal article" date="2015" name="Genome Biol. Evol.">
        <title>Comparative Genomics of a Bacterivorous Green Alga Reveals Evolutionary Causalities and Consequences of Phago-Mixotrophic Mode of Nutrition.</title>
        <authorList>
            <person name="Burns J.A."/>
            <person name="Paasch A."/>
            <person name="Narechania A."/>
            <person name="Kim E."/>
        </authorList>
    </citation>
    <scope>NUCLEOTIDE SEQUENCE [LARGE SCALE GENOMIC DNA]</scope>
    <source>
        <strain evidence="11 12">PLY_AMNH</strain>
    </source>
</reference>
<comment type="cofactor">
    <cofactor evidence="1">
        <name>[4Fe-4S] cluster</name>
        <dbReference type="ChEBI" id="CHEBI:49883"/>
    </cofactor>
</comment>
<evidence type="ECO:0000313" key="11">
    <source>
        <dbReference type="EMBL" id="KAK3240261.1"/>
    </source>
</evidence>
<feature type="region of interest" description="Disordered" evidence="9">
    <location>
        <begin position="1110"/>
        <end position="1178"/>
    </location>
</feature>
<dbReference type="SMART" id="SM00478">
    <property type="entry name" value="ENDO3c"/>
    <property type="match status" value="1"/>
</dbReference>
<feature type="compositionally biased region" description="Low complexity" evidence="9">
    <location>
        <begin position="355"/>
        <end position="365"/>
    </location>
</feature>
<evidence type="ECO:0000256" key="1">
    <source>
        <dbReference type="ARBA" id="ARBA00001966"/>
    </source>
</evidence>
<dbReference type="SMART" id="SM00525">
    <property type="entry name" value="FES"/>
    <property type="match status" value="1"/>
</dbReference>
<keyword evidence="7" id="KW-0238">DNA-binding</keyword>
<keyword evidence="8" id="KW-0539">Nucleus</keyword>
<sequence length="1381" mass="145840">MYQSPTQTHHLARGDQHMTNASSTENVVEINALHTGGLLPPVTCGLRPGEPSSGPSWPELLGLAVDDTEVSRSSRVSVLPRQSDSWLSLAGQPGSPAGHESRHAAALGSNSALLGLPDVRESGRRAQLQSTPLMVSNLADEMRTLPGPGRAHPMTEAPGLALPSSCAPTAPWLLADSDHARPKKQKTAPETPSLHVSNSGSTPETPLTSSLLVSNSDPAPPMPLTPSLVVGDLDPALQTPLTSSLLQLEDPIEGPNKAKRKRRARVYRERQLALVVYGSDEALLWTKRVAQFISLARSVLGDRSMTSQWGGSLVDSVVGTFLTQNVSDISSSNAFMAIMARYPANRSSPQPPDPDCSSPQPLDPDVPMTPSAENAAAPETRFDTPRSRQADGSLAASVIQVNGDPAASPRPVLRDAGDAVGQMDARLVNHLQADINANDPVIRRTEALDGILQEDSVAAEDWIYRQPSANRRTVEMPSAKEDAALQLEAALADDRIQSARDVDRPTRQDPDDVCPVRRRLFAASNDLISDVHVSAEGAPPGRRPLAVDAGIPAVTCTVTCAAKDAEKDAACFAPLVDPELATGAGPEAAVEMGSGAGPEAAVQMATGAGPEAAVQMATGAGPEAAVQMGSGAGPEAAVQMGTGAGPEAAVEMATGAGPEAAVQMGSGAGPEAAVQMATGVGPEAAVQMGSGAGPDAGAELLASTTPARRNIEACSHTDAAMEEVKLGVDSVDWEAVIKAPLEDLADTIKIRGMHFMIAGRIQQFLRKVQTDNLARNGASGISLEWLRTVPMDEAREYLMSVTGLGAKSVACIMLLSLQHPEFPVDTNVGRICARLGWVPLEAEDALEDLAQYAAETAVYKYLKERLDTFGFSTLYELHFQMITLGKVFCDKRSPNCAACPISEVCEYAQNGGRKFVKRARTEKTAIQPFSILHDRQPSAAIEQRTSVDPHDRQQLLQGEQADPERLTFRSPDIAVPFSIDAWSELGARGGASLSNVDGFLRDELVGLNFASMAASINHDDDAPSSDATWLAEPFPASDGSGPCSSITSSTAVEQRPECLGSATFPRQPSVMERGIAAPQEPVWPDLIPFPVLPTSFSALGSILKAASAQLDLGPPAPGPPDQAAGAPFSPAAEGSQTCPAAVASSPGHLTTPPPSPGGPLTAAHCDMTPNVSTQSTLQPATATWTDRYRTVVEAVELAGKEHRTLLHLPPALTSDAAPYLALIRSGLATKLDSEETDETTDGYWVTLLLSTRTAMRGAFPLNATYFQVNEVFLDIQSATFPVFLPRELLQGQRRKIYCGSSIISICRGMPKEEVSEVFRTALVCVRAWSNRCGGAKPLPEWLRPYKTRPKDAKGKKGSQSLAVGIVMNAVPVMVDDSSAVT</sequence>
<comment type="subcellular location">
    <subcellularLocation>
        <location evidence="2">Nucleus</location>
    </subcellularLocation>
</comment>
<evidence type="ECO:0000256" key="2">
    <source>
        <dbReference type="ARBA" id="ARBA00004123"/>
    </source>
</evidence>
<keyword evidence="12" id="KW-1185">Reference proteome</keyword>
<dbReference type="EMBL" id="LGRX02033695">
    <property type="protein sequence ID" value="KAK3240261.1"/>
    <property type="molecule type" value="Genomic_DNA"/>
</dbReference>
<evidence type="ECO:0000256" key="6">
    <source>
        <dbReference type="ARBA" id="ARBA00023014"/>
    </source>
</evidence>
<feature type="compositionally biased region" description="Polar residues" evidence="9">
    <location>
        <begin position="1169"/>
        <end position="1178"/>
    </location>
</feature>
<feature type="compositionally biased region" description="Polar residues" evidence="9">
    <location>
        <begin position="188"/>
        <end position="217"/>
    </location>
</feature>
<dbReference type="PANTHER" id="PTHR46213">
    <property type="entry name" value="TRANSCRIPTIONAL ACTIVATOR DEMETER"/>
    <property type="match status" value="1"/>
</dbReference>
<dbReference type="Pfam" id="PF15628">
    <property type="entry name" value="RRM_DME"/>
    <property type="match status" value="1"/>
</dbReference>
<evidence type="ECO:0000256" key="7">
    <source>
        <dbReference type="ARBA" id="ARBA00023125"/>
    </source>
</evidence>
<feature type="region of interest" description="Disordered" evidence="9">
    <location>
        <begin position="344"/>
        <end position="392"/>
    </location>
</feature>
<dbReference type="PANTHER" id="PTHR46213:SF13">
    <property type="entry name" value="DEMETER-LIKE PROTEIN 2-RELATED"/>
    <property type="match status" value="1"/>
</dbReference>
<feature type="compositionally biased region" description="Basic and acidic residues" evidence="9">
    <location>
        <begin position="380"/>
        <end position="389"/>
    </location>
</feature>
<keyword evidence="5" id="KW-0408">Iron</keyword>
<dbReference type="InterPro" id="IPR011257">
    <property type="entry name" value="DNA_glycosylase"/>
</dbReference>
<dbReference type="InterPro" id="IPR028925">
    <property type="entry name" value="RRM_DME"/>
</dbReference>
<keyword evidence="4" id="KW-0479">Metal-binding</keyword>
<gene>
    <name evidence="11" type="ORF">CYMTET_49891</name>
</gene>
<evidence type="ECO:0000259" key="10">
    <source>
        <dbReference type="SMART" id="SM00478"/>
    </source>
</evidence>
<dbReference type="GO" id="GO:0003677">
    <property type="term" value="F:DNA binding"/>
    <property type="evidence" value="ECO:0007669"/>
    <property type="project" value="UniProtKB-KW"/>
</dbReference>
<dbReference type="GO" id="GO:0051539">
    <property type="term" value="F:4 iron, 4 sulfur cluster binding"/>
    <property type="evidence" value="ECO:0007669"/>
    <property type="project" value="InterPro"/>
</dbReference>
<dbReference type="Gene3D" id="1.10.340.30">
    <property type="entry name" value="Hypothetical protein, domain 2"/>
    <property type="match status" value="1"/>
</dbReference>
<evidence type="ECO:0000313" key="12">
    <source>
        <dbReference type="Proteomes" id="UP001190700"/>
    </source>
</evidence>
<dbReference type="InterPro" id="IPR023170">
    <property type="entry name" value="HhH_base_excis_C"/>
</dbReference>
<dbReference type="GO" id="GO:0035514">
    <property type="term" value="F:DNA demethylase activity"/>
    <property type="evidence" value="ECO:0007669"/>
    <property type="project" value="InterPro"/>
</dbReference>
<organism evidence="11 12">
    <name type="scientific">Cymbomonas tetramitiformis</name>
    <dbReference type="NCBI Taxonomy" id="36881"/>
    <lineage>
        <taxon>Eukaryota</taxon>
        <taxon>Viridiplantae</taxon>
        <taxon>Chlorophyta</taxon>
        <taxon>Pyramimonadophyceae</taxon>
        <taxon>Pyramimonadales</taxon>
        <taxon>Pyramimonadaceae</taxon>
        <taxon>Cymbomonas</taxon>
    </lineage>
</organism>
<comment type="caution">
    <text evidence="11">The sequence shown here is derived from an EMBL/GenBank/DDBJ whole genome shotgun (WGS) entry which is preliminary data.</text>
</comment>
<evidence type="ECO:0000256" key="4">
    <source>
        <dbReference type="ARBA" id="ARBA00022723"/>
    </source>
</evidence>
<dbReference type="GO" id="GO:0005634">
    <property type="term" value="C:nucleus"/>
    <property type="evidence" value="ECO:0007669"/>
    <property type="project" value="UniProtKB-SubCell"/>
</dbReference>
<dbReference type="InterPro" id="IPR044811">
    <property type="entry name" value="DME/ROS1"/>
</dbReference>
<dbReference type="GO" id="GO:0046872">
    <property type="term" value="F:metal ion binding"/>
    <property type="evidence" value="ECO:0007669"/>
    <property type="project" value="UniProtKB-KW"/>
</dbReference>
<keyword evidence="6" id="KW-0411">Iron-sulfur</keyword>
<dbReference type="GO" id="GO:0141166">
    <property type="term" value="P:chromosomal 5-methylcytosine DNA demethylation pathway"/>
    <property type="evidence" value="ECO:0007669"/>
    <property type="project" value="InterPro"/>
</dbReference>
<evidence type="ECO:0000256" key="5">
    <source>
        <dbReference type="ARBA" id="ARBA00023004"/>
    </source>
</evidence>
<dbReference type="InterPro" id="IPR003651">
    <property type="entry name" value="Endonuclease3_FeS-loop_motif"/>
</dbReference>
<feature type="region of interest" description="Disordered" evidence="9">
    <location>
        <begin position="81"/>
        <end position="104"/>
    </location>
</feature>
<evidence type="ECO:0000256" key="3">
    <source>
        <dbReference type="ARBA" id="ARBA00005646"/>
    </source>
</evidence>
<feature type="region of interest" description="Disordered" evidence="9">
    <location>
        <begin position="1020"/>
        <end position="1048"/>
    </location>
</feature>
<name>A0AAE0ETP7_9CHLO</name>
<comment type="similarity">
    <text evidence="3">Belongs to the DNA glycosylase family. DEMETER subfamily.</text>
</comment>
<evidence type="ECO:0000256" key="8">
    <source>
        <dbReference type="ARBA" id="ARBA00023242"/>
    </source>
</evidence>
<feature type="region of interest" description="Disordered" evidence="9">
    <location>
        <begin position="179"/>
        <end position="223"/>
    </location>
</feature>
<evidence type="ECO:0000256" key="9">
    <source>
        <dbReference type="SAM" id="MobiDB-lite"/>
    </source>
</evidence>